<dbReference type="EMBL" id="UYRV01006915">
    <property type="protein sequence ID" value="VDK54130.1"/>
    <property type="molecule type" value="Genomic_DNA"/>
</dbReference>
<dbReference type="GO" id="GO:0006261">
    <property type="term" value="P:DNA-templated DNA replication"/>
    <property type="evidence" value="ECO:0007669"/>
    <property type="project" value="InterPro"/>
</dbReference>
<accession>A0A3P6RHD0</accession>
<dbReference type="PANTHER" id="PTHR12708:SF0">
    <property type="entry name" value="DNA POLYMERASE EPSILON SUBUNIT 2"/>
    <property type="match status" value="1"/>
</dbReference>
<gene>
    <name evidence="1" type="ORF">CGOC_LOCUS2907</name>
</gene>
<evidence type="ECO:0000313" key="2">
    <source>
        <dbReference type="Proteomes" id="UP000271889"/>
    </source>
</evidence>
<evidence type="ECO:0008006" key="3">
    <source>
        <dbReference type="Google" id="ProtNLM"/>
    </source>
</evidence>
<proteinExistence type="predicted"/>
<feature type="non-terminal residue" evidence="1">
    <location>
        <position position="278"/>
    </location>
</feature>
<dbReference type="OrthoDB" id="10254730at2759"/>
<name>A0A3P6RHD0_CYLGO</name>
<dbReference type="GO" id="GO:0008622">
    <property type="term" value="C:epsilon DNA polymerase complex"/>
    <property type="evidence" value="ECO:0007669"/>
    <property type="project" value="InterPro"/>
</dbReference>
<reference evidence="1 2" key="1">
    <citation type="submission" date="2018-11" db="EMBL/GenBank/DDBJ databases">
        <authorList>
            <consortium name="Pathogen Informatics"/>
        </authorList>
    </citation>
    <scope>NUCLEOTIDE SEQUENCE [LARGE SCALE GENOMIC DNA]</scope>
</reference>
<organism evidence="1 2">
    <name type="scientific">Cylicostephanus goldi</name>
    <name type="common">Nematode worm</name>
    <dbReference type="NCBI Taxonomy" id="71465"/>
    <lineage>
        <taxon>Eukaryota</taxon>
        <taxon>Metazoa</taxon>
        <taxon>Ecdysozoa</taxon>
        <taxon>Nematoda</taxon>
        <taxon>Chromadorea</taxon>
        <taxon>Rhabditida</taxon>
        <taxon>Rhabditina</taxon>
        <taxon>Rhabditomorpha</taxon>
        <taxon>Strongyloidea</taxon>
        <taxon>Strongylidae</taxon>
        <taxon>Cylicostephanus</taxon>
    </lineage>
</organism>
<keyword evidence="2" id="KW-1185">Reference proteome</keyword>
<dbReference type="AlphaFoldDB" id="A0A3P6RHD0"/>
<dbReference type="GO" id="GO:0042276">
    <property type="term" value="P:error-prone translesion synthesis"/>
    <property type="evidence" value="ECO:0007669"/>
    <property type="project" value="TreeGrafter"/>
</dbReference>
<dbReference type="PANTHER" id="PTHR12708">
    <property type="entry name" value="DNA POLYMERASE EPSILON SUBUNIT B"/>
    <property type="match status" value="1"/>
</dbReference>
<protein>
    <recommendedName>
        <fullName evidence="3">DNA polymerase II subunit 2</fullName>
    </recommendedName>
</protein>
<dbReference type="Proteomes" id="UP000271889">
    <property type="component" value="Unassembled WGS sequence"/>
</dbReference>
<sequence>PTAVVDKDVIREIFAQISNRSSKQSNFLFNVFDAFSIPRFEFDADCRKILPVSRSSKVVSDVDKATQALRHRFQLVAQRIGRCRQLQSIKFSTIEALLSSSHRQSDVVVVGMLTQQKACSYHLRFNHCFHIEDLTGSVQVKFDENTKFQLGIFTEGCVAIFQGSYEASLLDVREVASIPIESAVDTRSTFGNVNWFGGDDAVAFRCNVKLCVAERSNPNAQIILISDVHLDDFNVMKALYHMLSGFSNDPPLAFIFCGNFCSKPRQRDTMDILHKGFQ</sequence>
<dbReference type="GO" id="GO:0003677">
    <property type="term" value="F:DNA binding"/>
    <property type="evidence" value="ECO:0007669"/>
    <property type="project" value="InterPro"/>
</dbReference>
<evidence type="ECO:0000313" key="1">
    <source>
        <dbReference type="EMBL" id="VDK54130.1"/>
    </source>
</evidence>
<dbReference type="InterPro" id="IPR016266">
    <property type="entry name" value="POLE2"/>
</dbReference>
<feature type="non-terminal residue" evidence="1">
    <location>
        <position position="1"/>
    </location>
</feature>